<dbReference type="Proteomes" id="UP001596504">
    <property type="component" value="Unassembled WGS sequence"/>
</dbReference>
<dbReference type="RefSeq" id="WP_380670912.1">
    <property type="nucleotide sequence ID" value="NZ_JBHTCJ010000011.1"/>
</dbReference>
<protein>
    <submittedName>
        <fullName evidence="2">Uncharacterized protein</fullName>
    </submittedName>
</protein>
<sequence length="125" mass="14321">MRGKVWRITRAGLFLLFVVVLAALGPVDAAVASPNVGVATHEHKPDPKEQRDSEKLRDRLPKSATLNRRHQARHSDDRRPVPAFLRGWEESREAQRTWFPNSGSDTYHEHLRLRHSPAALQVVRH</sequence>
<accession>A0ABW2LRE4</accession>
<dbReference type="EMBL" id="JBHTCJ010000011">
    <property type="protein sequence ID" value="MFC7343727.1"/>
    <property type="molecule type" value="Genomic_DNA"/>
</dbReference>
<feature type="region of interest" description="Disordered" evidence="1">
    <location>
        <begin position="36"/>
        <end position="81"/>
    </location>
</feature>
<name>A0ABW2LRE4_9PSEU</name>
<proteinExistence type="predicted"/>
<gene>
    <name evidence="2" type="ORF">ACFQRI_20165</name>
</gene>
<evidence type="ECO:0000313" key="2">
    <source>
        <dbReference type="EMBL" id="MFC7343727.1"/>
    </source>
</evidence>
<evidence type="ECO:0000313" key="3">
    <source>
        <dbReference type="Proteomes" id="UP001596504"/>
    </source>
</evidence>
<organism evidence="2 3">
    <name type="scientific">Saccharopolyspora griseoalba</name>
    <dbReference type="NCBI Taxonomy" id="1431848"/>
    <lineage>
        <taxon>Bacteria</taxon>
        <taxon>Bacillati</taxon>
        <taxon>Actinomycetota</taxon>
        <taxon>Actinomycetes</taxon>
        <taxon>Pseudonocardiales</taxon>
        <taxon>Pseudonocardiaceae</taxon>
        <taxon>Saccharopolyspora</taxon>
    </lineage>
</organism>
<evidence type="ECO:0000256" key="1">
    <source>
        <dbReference type="SAM" id="MobiDB-lite"/>
    </source>
</evidence>
<comment type="caution">
    <text evidence="2">The sequence shown here is derived from an EMBL/GenBank/DDBJ whole genome shotgun (WGS) entry which is preliminary data.</text>
</comment>
<keyword evidence="3" id="KW-1185">Reference proteome</keyword>
<feature type="compositionally biased region" description="Basic and acidic residues" evidence="1">
    <location>
        <begin position="40"/>
        <end position="61"/>
    </location>
</feature>
<reference evidence="3" key="1">
    <citation type="journal article" date="2019" name="Int. J. Syst. Evol. Microbiol.">
        <title>The Global Catalogue of Microorganisms (GCM) 10K type strain sequencing project: providing services to taxonomists for standard genome sequencing and annotation.</title>
        <authorList>
            <consortium name="The Broad Institute Genomics Platform"/>
            <consortium name="The Broad Institute Genome Sequencing Center for Infectious Disease"/>
            <person name="Wu L."/>
            <person name="Ma J."/>
        </authorList>
    </citation>
    <scope>NUCLEOTIDE SEQUENCE [LARGE SCALE GENOMIC DNA]</scope>
    <source>
        <strain evidence="3">WLHS5</strain>
    </source>
</reference>